<keyword evidence="2" id="KW-1185">Reference proteome</keyword>
<proteinExistence type="predicted"/>
<dbReference type="EMBL" id="KV751135">
    <property type="protein sequence ID" value="OCL01419.1"/>
    <property type="molecule type" value="Genomic_DNA"/>
</dbReference>
<dbReference type="AlphaFoldDB" id="A0A8E2EMJ8"/>
<feature type="non-terminal residue" evidence="1">
    <location>
        <position position="1"/>
    </location>
</feature>
<reference evidence="1 2" key="1">
    <citation type="journal article" date="2016" name="Nat. Commun.">
        <title>Ectomycorrhizal ecology is imprinted in the genome of the dominant symbiotic fungus Cenococcum geophilum.</title>
        <authorList>
            <consortium name="DOE Joint Genome Institute"/>
            <person name="Peter M."/>
            <person name="Kohler A."/>
            <person name="Ohm R.A."/>
            <person name="Kuo A."/>
            <person name="Krutzmann J."/>
            <person name="Morin E."/>
            <person name="Arend M."/>
            <person name="Barry K.W."/>
            <person name="Binder M."/>
            <person name="Choi C."/>
            <person name="Clum A."/>
            <person name="Copeland A."/>
            <person name="Grisel N."/>
            <person name="Haridas S."/>
            <person name="Kipfer T."/>
            <person name="LaButti K."/>
            <person name="Lindquist E."/>
            <person name="Lipzen A."/>
            <person name="Maire R."/>
            <person name="Meier B."/>
            <person name="Mihaltcheva S."/>
            <person name="Molinier V."/>
            <person name="Murat C."/>
            <person name="Poggeler S."/>
            <person name="Quandt C.A."/>
            <person name="Sperisen C."/>
            <person name="Tritt A."/>
            <person name="Tisserant E."/>
            <person name="Crous P.W."/>
            <person name="Henrissat B."/>
            <person name="Nehls U."/>
            <person name="Egli S."/>
            <person name="Spatafora J.W."/>
            <person name="Grigoriev I.V."/>
            <person name="Martin F.M."/>
        </authorList>
    </citation>
    <scope>NUCLEOTIDE SEQUENCE [LARGE SCALE GENOMIC DNA]</scope>
    <source>
        <strain evidence="1 2">CBS 207.34</strain>
    </source>
</reference>
<gene>
    <name evidence="1" type="ORF">AOQ84DRAFT_370141</name>
</gene>
<dbReference type="Proteomes" id="UP000250140">
    <property type="component" value="Unassembled WGS sequence"/>
</dbReference>
<sequence length="260" mass="27972">HNQASGEIATGTYGLDILTEYASLREHTPLVKTVAATAICSSHADVDNAGFVVIARGVTWFLADASAGAGAIATLQPPQDTKKFHKTCPDTNGKCKDGDSVKTIHNIERMRAPGRIADALREIMKAVVAKNLTVLISPGSRSCVAVVGVRIMMENVKETLRMVISGWVVAAPTSLTGVSTPHRFGGPTLISHIHMRDSGVNIISRKAAGIKKHVIFGVPAATKPANRALRPAKLAQYMLQHLLYQHLYFRACAKIVVKHR</sequence>
<evidence type="ECO:0000313" key="1">
    <source>
        <dbReference type="EMBL" id="OCL01419.1"/>
    </source>
</evidence>
<name>A0A8E2EMJ8_9PEZI</name>
<evidence type="ECO:0000313" key="2">
    <source>
        <dbReference type="Proteomes" id="UP000250140"/>
    </source>
</evidence>
<protein>
    <submittedName>
        <fullName evidence="1">Uncharacterized protein</fullName>
    </submittedName>
</protein>
<organism evidence="1 2">
    <name type="scientific">Glonium stellatum</name>
    <dbReference type="NCBI Taxonomy" id="574774"/>
    <lineage>
        <taxon>Eukaryota</taxon>
        <taxon>Fungi</taxon>
        <taxon>Dikarya</taxon>
        <taxon>Ascomycota</taxon>
        <taxon>Pezizomycotina</taxon>
        <taxon>Dothideomycetes</taxon>
        <taxon>Pleosporomycetidae</taxon>
        <taxon>Gloniales</taxon>
        <taxon>Gloniaceae</taxon>
        <taxon>Glonium</taxon>
    </lineage>
</organism>
<accession>A0A8E2EMJ8</accession>